<dbReference type="EMBL" id="JANEYF010000702">
    <property type="protein sequence ID" value="KAJ8968454.1"/>
    <property type="molecule type" value="Genomic_DNA"/>
</dbReference>
<dbReference type="GO" id="GO:0031122">
    <property type="term" value="P:cytoplasmic microtubule organization"/>
    <property type="evidence" value="ECO:0007669"/>
    <property type="project" value="TreeGrafter"/>
</dbReference>
<comment type="subcellular location">
    <subcellularLocation>
        <location evidence="1">Cytoplasm</location>
        <location evidence="1">Cytoskeleton</location>
    </subcellularLocation>
</comment>
<dbReference type="GO" id="GO:0000930">
    <property type="term" value="C:gamma-tubulin complex"/>
    <property type="evidence" value="ECO:0007669"/>
    <property type="project" value="TreeGrafter"/>
</dbReference>
<dbReference type="InterPro" id="IPR041470">
    <property type="entry name" value="GCP_N"/>
</dbReference>
<name>A0AAV8ZRN2_9CUCU</name>
<evidence type="ECO:0000256" key="2">
    <source>
        <dbReference type="ARBA" id="ARBA00010337"/>
    </source>
</evidence>
<dbReference type="Pfam" id="PF04130">
    <property type="entry name" value="GCP_C_terminal"/>
    <property type="match status" value="1"/>
</dbReference>
<keyword evidence="3" id="KW-0963">Cytoplasm</keyword>
<dbReference type="GO" id="GO:0005874">
    <property type="term" value="C:microtubule"/>
    <property type="evidence" value="ECO:0007669"/>
    <property type="project" value="UniProtKB-KW"/>
</dbReference>
<dbReference type="GO" id="GO:0051011">
    <property type="term" value="F:microtubule minus-end binding"/>
    <property type="evidence" value="ECO:0007669"/>
    <property type="project" value="TreeGrafter"/>
</dbReference>
<dbReference type="InterPro" id="IPR042241">
    <property type="entry name" value="GCP_C_sf"/>
</dbReference>
<dbReference type="AlphaFoldDB" id="A0AAV8ZRN2"/>
<feature type="domain" description="Gamma tubulin complex component protein N-terminal" evidence="7">
    <location>
        <begin position="260"/>
        <end position="544"/>
    </location>
</feature>
<evidence type="ECO:0000313" key="9">
    <source>
        <dbReference type="Proteomes" id="UP001162156"/>
    </source>
</evidence>
<evidence type="ECO:0000259" key="6">
    <source>
        <dbReference type="Pfam" id="PF04130"/>
    </source>
</evidence>
<dbReference type="InterPro" id="IPR007259">
    <property type="entry name" value="GCP"/>
</dbReference>
<evidence type="ECO:0000256" key="4">
    <source>
        <dbReference type="ARBA" id="ARBA00022701"/>
    </source>
</evidence>
<accession>A0AAV8ZRN2</accession>
<dbReference type="GO" id="GO:0000922">
    <property type="term" value="C:spindle pole"/>
    <property type="evidence" value="ECO:0007669"/>
    <property type="project" value="InterPro"/>
</dbReference>
<evidence type="ECO:0000313" key="8">
    <source>
        <dbReference type="EMBL" id="KAJ8968454.1"/>
    </source>
</evidence>
<sequence length="802" mass="93602">MARQIHDDINIAVKELITDISGFEDGTDMFNYVQKHILTTLKKGGTMYFLNKREVDKSIAGMAEKYIFHGFFPQAKALQDSYNSYVTENLAKSELMCRLNIVKFLMCMSERPTSNFLEKPEEFEPEPVEEEEEINWGEYLNEGIERWSPNFDDTSGSSATSVYDDDINDALDGPGTSTATLPVVIDSTDREVVVDLRSNREELLATVQHTWYHQERFHMAPVSKWREANIGILWEQFLEDQVKGLVPIEKASILSEYKVIREILWQLWSLHTSAVFELDGNQLRPKTNVTISSVRTGAFEKFLAEFVPYMEVLDFFREFSKSLEIPADECITTVPQTFRSYNNSLQNIIQPIYKKLSKLEDLVREQETTYTLLKLADELQLIFEPVLLLRKIHKEVVIDLDTNSQLRCATVLLSGLHNSLQYSASKLEQDLRMTLFLDSLYHYFTLIDSWLMKNDLSDYSGEFLIKNNNRNLYASTDDDEYEYGSMSESQSWKLNFDLRGELDEFCQNNGIIKIVRETVLQIGRNIHLLRLLGKFSLINDCKETIHQEFIRKTLEELCKFYNINADESVLEKIEQDEDDIGGKDYKYPVVCTDECKKPTDMDKLENLVDTTDGFLMLAFNEYFIEKPQKSEPKPITLFEKFSLTTNAANKHWGNEIWLTAHLHDTIMDIYPEFYENCVVQVKENWKQCVKSLEACNMVNLQYEIQWPLNIIINPPQMALYKDIFQFLLKIKWALYTVNHLVFTDLEPKKLNKSQPKTHKTTIMKLKYLKFADEYAEQHPTLYFFFCFYQMPSKVRAGLREGQ</sequence>
<dbReference type="GO" id="GO:0043015">
    <property type="term" value="F:gamma-tubulin binding"/>
    <property type="evidence" value="ECO:0007669"/>
    <property type="project" value="InterPro"/>
</dbReference>
<evidence type="ECO:0008006" key="10">
    <source>
        <dbReference type="Google" id="ProtNLM"/>
    </source>
</evidence>
<evidence type="ECO:0000259" key="7">
    <source>
        <dbReference type="Pfam" id="PF17681"/>
    </source>
</evidence>
<dbReference type="Proteomes" id="UP001162156">
    <property type="component" value="Unassembled WGS sequence"/>
</dbReference>
<dbReference type="GO" id="GO:0051321">
    <property type="term" value="P:meiotic cell cycle"/>
    <property type="evidence" value="ECO:0007669"/>
    <property type="project" value="TreeGrafter"/>
</dbReference>
<dbReference type="Pfam" id="PF17681">
    <property type="entry name" value="GCP_N_terminal"/>
    <property type="match status" value="1"/>
</dbReference>
<proteinExistence type="inferred from homology"/>
<dbReference type="PANTHER" id="PTHR19302">
    <property type="entry name" value="GAMMA TUBULIN COMPLEX PROTEIN"/>
    <property type="match status" value="1"/>
</dbReference>
<dbReference type="GO" id="GO:0051225">
    <property type="term" value="P:spindle assembly"/>
    <property type="evidence" value="ECO:0007669"/>
    <property type="project" value="TreeGrafter"/>
</dbReference>
<dbReference type="GO" id="GO:0000278">
    <property type="term" value="P:mitotic cell cycle"/>
    <property type="evidence" value="ECO:0007669"/>
    <property type="project" value="TreeGrafter"/>
</dbReference>
<dbReference type="GO" id="GO:0007020">
    <property type="term" value="P:microtubule nucleation"/>
    <property type="evidence" value="ECO:0007669"/>
    <property type="project" value="InterPro"/>
</dbReference>
<feature type="domain" description="Gamma tubulin complex component C-terminal" evidence="6">
    <location>
        <begin position="687"/>
        <end position="770"/>
    </location>
</feature>
<organism evidence="8 9">
    <name type="scientific">Rhamnusium bicolor</name>
    <dbReference type="NCBI Taxonomy" id="1586634"/>
    <lineage>
        <taxon>Eukaryota</taxon>
        <taxon>Metazoa</taxon>
        <taxon>Ecdysozoa</taxon>
        <taxon>Arthropoda</taxon>
        <taxon>Hexapoda</taxon>
        <taxon>Insecta</taxon>
        <taxon>Pterygota</taxon>
        <taxon>Neoptera</taxon>
        <taxon>Endopterygota</taxon>
        <taxon>Coleoptera</taxon>
        <taxon>Polyphaga</taxon>
        <taxon>Cucujiformia</taxon>
        <taxon>Chrysomeloidea</taxon>
        <taxon>Cerambycidae</taxon>
        <taxon>Lepturinae</taxon>
        <taxon>Rhagiini</taxon>
        <taxon>Rhamnusium</taxon>
    </lineage>
</organism>
<keyword evidence="5" id="KW-0206">Cytoskeleton</keyword>
<evidence type="ECO:0000256" key="1">
    <source>
        <dbReference type="ARBA" id="ARBA00004245"/>
    </source>
</evidence>
<dbReference type="PANTHER" id="PTHR19302:SF14">
    <property type="entry name" value="GAMMA-TUBULIN COMPLEX COMPONENT 3"/>
    <property type="match status" value="1"/>
</dbReference>
<dbReference type="CDD" id="cd22572">
    <property type="entry name" value="GCP5_NTD"/>
    <property type="match status" value="1"/>
</dbReference>
<protein>
    <recommendedName>
        <fullName evidence="10">Gamma-tubulin complex component</fullName>
    </recommendedName>
</protein>
<reference evidence="8" key="1">
    <citation type="journal article" date="2023" name="Insect Mol. Biol.">
        <title>Genome sequencing provides insights into the evolution of gene families encoding plant cell wall-degrading enzymes in longhorned beetles.</title>
        <authorList>
            <person name="Shin N.R."/>
            <person name="Okamura Y."/>
            <person name="Kirsch R."/>
            <person name="Pauchet Y."/>
        </authorList>
    </citation>
    <scope>NUCLEOTIDE SEQUENCE</scope>
    <source>
        <strain evidence="8">RBIC_L_NR</strain>
    </source>
</reference>
<gene>
    <name evidence="8" type="ORF">NQ314_002293</name>
</gene>
<dbReference type="InterPro" id="IPR059169">
    <property type="entry name" value="GCP5_N_ext"/>
</dbReference>
<keyword evidence="9" id="KW-1185">Reference proteome</keyword>
<evidence type="ECO:0000256" key="5">
    <source>
        <dbReference type="ARBA" id="ARBA00023212"/>
    </source>
</evidence>
<evidence type="ECO:0000256" key="3">
    <source>
        <dbReference type="ARBA" id="ARBA00022490"/>
    </source>
</evidence>
<dbReference type="Gene3D" id="1.20.120.1900">
    <property type="entry name" value="Gamma-tubulin complex, C-terminal domain"/>
    <property type="match status" value="1"/>
</dbReference>
<keyword evidence="4" id="KW-0493">Microtubule</keyword>
<comment type="caution">
    <text evidence="8">The sequence shown here is derived from an EMBL/GenBank/DDBJ whole genome shotgun (WGS) entry which is preliminary data.</text>
</comment>
<comment type="similarity">
    <text evidence="2">Belongs to the TUBGCP family.</text>
</comment>
<dbReference type="InterPro" id="IPR040457">
    <property type="entry name" value="GCP_C"/>
</dbReference>